<protein>
    <submittedName>
        <fullName evidence="3">CLIP domain-containing serine protease HP8-like</fullName>
    </submittedName>
</protein>
<dbReference type="InterPro" id="IPR018114">
    <property type="entry name" value="TRYPSIN_HIS"/>
</dbReference>
<dbReference type="AlphaFoldDB" id="A0A8B8HUM3"/>
<dbReference type="PANTHER" id="PTHR24260">
    <property type="match status" value="1"/>
</dbReference>
<dbReference type="InterPro" id="IPR043504">
    <property type="entry name" value="Peptidase_S1_PA_chymotrypsin"/>
</dbReference>
<evidence type="ECO:0000313" key="3">
    <source>
        <dbReference type="RefSeq" id="XP_026488554.2"/>
    </source>
</evidence>
<dbReference type="InterPro" id="IPR001314">
    <property type="entry name" value="Peptidase_S1A"/>
</dbReference>
<dbReference type="InterPro" id="IPR051333">
    <property type="entry name" value="CLIP_Serine_Protease"/>
</dbReference>
<dbReference type="InterPro" id="IPR009003">
    <property type="entry name" value="Peptidase_S1_PA"/>
</dbReference>
<dbReference type="InterPro" id="IPR001254">
    <property type="entry name" value="Trypsin_dom"/>
</dbReference>
<gene>
    <name evidence="3" type="primary">LOC113395197</name>
</gene>
<dbReference type="RefSeq" id="XP_026488554.2">
    <property type="nucleotide sequence ID" value="XM_026632769.2"/>
</dbReference>
<dbReference type="OrthoDB" id="6147874at2759"/>
<dbReference type="PANTHER" id="PTHR24260:SF143">
    <property type="entry name" value="SERINE PROTEASE GD-LIKE PROTEIN"/>
    <property type="match status" value="1"/>
</dbReference>
<dbReference type="GO" id="GO:0006508">
    <property type="term" value="P:proteolysis"/>
    <property type="evidence" value="ECO:0007669"/>
    <property type="project" value="UniProtKB-KW"/>
</dbReference>
<dbReference type="SUPFAM" id="SSF50494">
    <property type="entry name" value="Trypsin-like serine proteases"/>
    <property type="match status" value="1"/>
</dbReference>
<name>A0A8B8HUM3_VANTA</name>
<dbReference type="SMART" id="SM00020">
    <property type="entry name" value="Tryp_SPc"/>
    <property type="match status" value="1"/>
</dbReference>
<dbReference type="GO" id="GO:0004252">
    <property type="term" value="F:serine-type endopeptidase activity"/>
    <property type="evidence" value="ECO:0007669"/>
    <property type="project" value="InterPro"/>
</dbReference>
<dbReference type="Pfam" id="PF00089">
    <property type="entry name" value="Trypsin"/>
    <property type="match status" value="1"/>
</dbReference>
<accession>A0A8B8HUM3</accession>
<keyword evidence="2" id="KW-1185">Reference proteome</keyword>
<proteinExistence type="predicted"/>
<dbReference type="Proteomes" id="UP001652626">
    <property type="component" value="Chromosome 23"/>
</dbReference>
<evidence type="ECO:0000313" key="2">
    <source>
        <dbReference type="Proteomes" id="UP001652626"/>
    </source>
</evidence>
<reference evidence="3" key="1">
    <citation type="submission" date="2025-08" db="UniProtKB">
        <authorList>
            <consortium name="RefSeq"/>
        </authorList>
    </citation>
    <scope>IDENTIFICATION</scope>
    <source>
        <tissue evidence="3">Whole body</tissue>
    </source>
</reference>
<dbReference type="PRINTS" id="PR00722">
    <property type="entry name" value="CHYMOTRYPSIN"/>
</dbReference>
<dbReference type="CDD" id="cd00190">
    <property type="entry name" value="Tryp_SPc"/>
    <property type="match status" value="1"/>
</dbReference>
<feature type="domain" description="Peptidase S1" evidence="1">
    <location>
        <begin position="181"/>
        <end position="442"/>
    </location>
</feature>
<organism evidence="2 3">
    <name type="scientific">Vanessa tameamea</name>
    <name type="common">Kamehameha butterfly</name>
    <dbReference type="NCBI Taxonomy" id="334116"/>
    <lineage>
        <taxon>Eukaryota</taxon>
        <taxon>Metazoa</taxon>
        <taxon>Ecdysozoa</taxon>
        <taxon>Arthropoda</taxon>
        <taxon>Hexapoda</taxon>
        <taxon>Insecta</taxon>
        <taxon>Pterygota</taxon>
        <taxon>Neoptera</taxon>
        <taxon>Endopterygota</taxon>
        <taxon>Lepidoptera</taxon>
        <taxon>Glossata</taxon>
        <taxon>Ditrysia</taxon>
        <taxon>Papilionoidea</taxon>
        <taxon>Nymphalidae</taxon>
        <taxon>Nymphalinae</taxon>
        <taxon>Vanessa</taxon>
    </lineage>
</organism>
<evidence type="ECO:0000259" key="1">
    <source>
        <dbReference type="PROSITE" id="PS50240"/>
    </source>
</evidence>
<dbReference type="PROSITE" id="PS00134">
    <property type="entry name" value="TRYPSIN_HIS"/>
    <property type="match status" value="1"/>
</dbReference>
<dbReference type="OMA" id="HEAFEYD"/>
<sequence length="446" mass="51000">MSLINELLNVKMKQSILILLLYIIRIKSAGPDWAPVGTPLITHFPCEQTQDIMTWFDQSLPPREKNRYYVFIHKVLPENSSLRIIFDSDVTITFNIRTEEKKFVRTHFDKAYQFLFRFFQEMHGLGFIVKGVIPGIIPYFSSISLNNNELCARPFVNYLEHYIANTLNSGPQENCGVPKNRLGKVATRRDVTKPGDWPWHAAIYRYDETVSKYICGGTLISKNFILTAAHCASLRGIPLAPEVLTVYLGKFNLNRRGVSHRIQKKEVKRIIIHEAFEYDHLYNDIALLKLNSEAKFTKFVQPACLWYSNALEKMPNDTIIGTVLGWGLNGNRLKEFKMPMVSETTCVYSDSFAADLIIDDSKFCAGFLNGTSVCKSDSGSAYQVFVPDKVQDSETNENGAWYVRGIVSLTASKFNTPTCDPEKYVLFTNINSYRIWIDAYIDNEDY</sequence>
<dbReference type="GeneID" id="113395197"/>
<dbReference type="Gene3D" id="2.40.10.10">
    <property type="entry name" value="Trypsin-like serine proteases"/>
    <property type="match status" value="2"/>
</dbReference>
<dbReference type="PROSITE" id="PS50240">
    <property type="entry name" value="TRYPSIN_DOM"/>
    <property type="match status" value="1"/>
</dbReference>